<comment type="caution">
    <text evidence="1">The sequence shown here is derived from an EMBL/GenBank/DDBJ whole genome shotgun (WGS) entry which is preliminary data.</text>
</comment>
<evidence type="ECO:0000313" key="2">
    <source>
        <dbReference type="Proteomes" id="UP001497497"/>
    </source>
</evidence>
<keyword evidence="2" id="KW-1185">Reference proteome</keyword>
<reference evidence="1 2" key="1">
    <citation type="submission" date="2024-04" db="EMBL/GenBank/DDBJ databases">
        <authorList>
            <consortium name="Genoscope - CEA"/>
            <person name="William W."/>
        </authorList>
    </citation>
    <scope>NUCLEOTIDE SEQUENCE [LARGE SCALE GENOMIC DNA]</scope>
</reference>
<evidence type="ECO:0000313" key="1">
    <source>
        <dbReference type="EMBL" id="CAL1546981.1"/>
    </source>
</evidence>
<dbReference type="Proteomes" id="UP001497497">
    <property type="component" value="Unassembled WGS sequence"/>
</dbReference>
<sequence length="96" mass="10575">VCEPGRWGINCNRICEAKCFNVSCSHKHGDCLHGCLGYSNPPQCSIGCESDKYGKNCEISCPANCDRLGCDSFTGKCKRCKAGYKEDFCDKSTYII</sequence>
<gene>
    <name evidence="1" type="ORF">GSLYS_00020358001</name>
</gene>
<accession>A0AAV2ILG4</accession>
<protein>
    <submittedName>
        <fullName evidence="1">Uncharacterized protein</fullName>
    </submittedName>
</protein>
<dbReference type="EMBL" id="CAXITT010000889">
    <property type="protein sequence ID" value="CAL1546981.1"/>
    <property type="molecule type" value="Genomic_DNA"/>
</dbReference>
<dbReference type="Gene3D" id="2.170.300.10">
    <property type="entry name" value="Tie2 ligand-binding domain superfamily"/>
    <property type="match status" value="1"/>
</dbReference>
<feature type="non-terminal residue" evidence="1">
    <location>
        <position position="1"/>
    </location>
</feature>
<name>A0AAV2ILG4_LYMST</name>
<dbReference type="AlphaFoldDB" id="A0AAV2ILG4"/>
<proteinExistence type="predicted"/>
<organism evidence="1 2">
    <name type="scientific">Lymnaea stagnalis</name>
    <name type="common">Great pond snail</name>
    <name type="synonym">Helix stagnalis</name>
    <dbReference type="NCBI Taxonomy" id="6523"/>
    <lineage>
        <taxon>Eukaryota</taxon>
        <taxon>Metazoa</taxon>
        <taxon>Spiralia</taxon>
        <taxon>Lophotrochozoa</taxon>
        <taxon>Mollusca</taxon>
        <taxon>Gastropoda</taxon>
        <taxon>Heterobranchia</taxon>
        <taxon>Euthyneura</taxon>
        <taxon>Panpulmonata</taxon>
        <taxon>Hygrophila</taxon>
        <taxon>Lymnaeoidea</taxon>
        <taxon>Lymnaeidae</taxon>
        <taxon>Lymnaea</taxon>
    </lineage>
</organism>